<dbReference type="Proteomes" id="UP000284779">
    <property type="component" value="Unassembled WGS sequence"/>
</dbReference>
<feature type="compositionally biased region" description="Acidic residues" evidence="1">
    <location>
        <begin position="93"/>
        <end position="102"/>
    </location>
</feature>
<feature type="compositionally biased region" description="Basic and acidic residues" evidence="1">
    <location>
        <begin position="115"/>
        <end position="132"/>
    </location>
</feature>
<keyword evidence="4" id="KW-1185">Reference proteome</keyword>
<sequence>MNNLYKEAMDEINISDQCLRKVKSMNNNNKKIKKFRLKYAVVFATLVLSFFAFNIVSYAATGKDLTSHISNVIEKSKDNDFVKTKKYKVNDDTEVEVEEHEENLDKNNLKVNTDTSKDGDVEVEIREKDSNK</sequence>
<name>A0A413R5N5_9FIRM</name>
<keyword evidence="2" id="KW-0472">Membrane</keyword>
<dbReference type="AlphaFoldDB" id="A0A413R5N5"/>
<evidence type="ECO:0000256" key="1">
    <source>
        <dbReference type="SAM" id="MobiDB-lite"/>
    </source>
</evidence>
<keyword evidence="2" id="KW-1133">Transmembrane helix</keyword>
<evidence type="ECO:0000313" key="4">
    <source>
        <dbReference type="Proteomes" id="UP000284779"/>
    </source>
</evidence>
<keyword evidence="2" id="KW-0812">Transmembrane</keyword>
<feature type="region of interest" description="Disordered" evidence="1">
    <location>
        <begin position="93"/>
        <end position="132"/>
    </location>
</feature>
<comment type="caution">
    <text evidence="3">The sequence shown here is derived from an EMBL/GenBank/DDBJ whole genome shotgun (WGS) entry which is preliminary data.</text>
</comment>
<dbReference type="EMBL" id="QSFD01000011">
    <property type="protein sequence ID" value="RHA17076.1"/>
    <property type="molecule type" value="Genomic_DNA"/>
</dbReference>
<protein>
    <submittedName>
        <fullName evidence="3">Uncharacterized protein</fullName>
    </submittedName>
</protein>
<accession>A0A413R5N5</accession>
<reference evidence="3 4" key="1">
    <citation type="submission" date="2018-08" db="EMBL/GenBank/DDBJ databases">
        <title>A genome reference for cultivated species of the human gut microbiota.</title>
        <authorList>
            <person name="Zou Y."/>
            <person name="Xue W."/>
            <person name="Luo G."/>
        </authorList>
    </citation>
    <scope>NUCLEOTIDE SEQUENCE [LARGE SCALE GENOMIC DNA]</scope>
    <source>
        <strain evidence="3 4">AM44-11BH</strain>
    </source>
</reference>
<dbReference type="RefSeq" id="WP_117971313.1">
    <property type="nucleotide sequence ID" value="NZ_CAUBDO010000016.1"/>
</dbReference>
<gene>
    <name evidence="3" type="ORF">DW944_10275</name>
</gene>
<evidence type="ECO:0000313" key="3">
    <source>
        <dbReference type="EMBL" id="RHA17076.1"/>
    </source>
</evidence>
<evidence type="ECO:0000256" key="2">
    <source>
        <dbReference type="SAM" id="Phobius"/>
    </source>
</evidence>
<organism evidence="3 4">
    <name type="scientific">Eubacterium ventriosum</name>
    <dbReference type="NCBI Taxonomy" id="39496"/>
    <lineage>
        <taxon>Bacteria</taxon>
        <taxon>Bacillati</taxon>
        <taxon>Bacillota</taxon>
        <taxon>Clostridia</taxon>
        <taxon>Eubacteriales</taxon>
        <taxon>Eubacteriaceae</taxon>
        <taxon>Eubacterium</taxon>
    </lineage>
</organism>
<feature type="transmembrane region" description="Helical" evidence="2">
    <location>
        <begin position="39"/>
        <end position="60"/>
    </location>
</feature>
<proteinExistence type="predicted"/>